<dbReference type="OrthoDB" id="118249at2"/>
<organism evidence="4 5">
    <name type="scientific">Companilactobacillus nodensis DSM 19682 = JCM 14932 = NBRC 107160</name>
    <dbReference type="NCBI Taxonomy" id="1423775"/>
    <lineage>
        <taxon>Bacteria</taxon>
        <taxon>Bacillati</taxon>
        <taxon>Bacillota</taxon>
        <taxon>Bacilli</taxon>
        <taxon>Lactobacillales</taxon>
        <taxon>Lactobacillaceae</taxon>
        <taxon>Companilactobacillus</taxon>
    </lineage>
</organism>
<dbReference type="eggNOG" id="COG1309">
    <property type="taxonomic scope" value="Bacteria"/>
</dbReference>
<dbReference type="PROSITE" id="PS50977">
    <property type="entry name" value="HTH_TETR_2"/>
    <property type="match status" value="1"/>
</dbReference>
<dbReference type="InterPro" id="IPR009057">
    <property type="entry name" value="Homeodomain-like_sf"/>
</dbReference>
<dbReference type="STRING" id="1423775.FD03_GL002435"/>
<dbReference type="InterPro" id="IPR023772">
    <property type="entry name" value="DNA-bd_HTH_TetR-type_CS"/>
</dbReference>
<evidence type="ECO:0000313" key="4">
    <source>
        <dbReference type="EMBL" id="KRK78658.1"/>
    </source>
</evidence>
<dbReference type="AlphaFoldDB" id="A0A0R1KFM9"/>
<keyword evidence="1 2" id="KW-0238">DNA-binding</keyword>
<dbReference type="RefSeq" id="WP_025023966.1">
    <property type="nucleotide sequence ID" value="NZ_AZDZ01000022.1"/>
</dbReference>
<name>A0A0R1KFM9_9LACO</name>
<dbReference type="SUPFAM" id="SSF46689">
    <property type="entry name" value="Homeodomain-like"/>
    <property type="match status" value="1"/>
</dbReference>
<dbReference type="PANTHER" id="PTHR43479">
    <property type="entry name" value="ACREF/ENVCD OPERON REPRESSOR-RELATED"/>
    <property type="match status" value="1"/>
</dbReference>
<dbReference type="Pfam" id="PF00440">
    <property type="entry name" value="TetR_N"/>
    <property type="match status" value="1"/>
</dbReference>
<gene>
    <name evidence="4" type="ORF">FD03_GL002435</name>
</gene>
<feature type="domain" description="HTH tetR-type" evidence="3">
    <location>
        <begin position="1"/>
        <end position="61"/>
    </location>
</feature>
<keyword evidence="5" id="KW-1185">Reference proteome</keyword>
<sequence length="200" mass="23374">MDTKKLILKNAYKLFQEKSYQEVSIDDICNACNLTKPAFYYHFKAKSDLLIHYYDHVVEKMTLKISNKNDDYWKQFIDLFIQLIESSVAIGTDLVRQLFITNLKIDKGSFDFNKQFASMCVNLISKAQSSNQIRNKQDPKELFIASSFLFTGYEVFWAIKNDDKNTIQNVIASIEVIFDIQPELKKFDKCIFNSIVFPIK</sequence>
<dbReference type="Gene3D" id="1.10.357.10">
    <property type="entry name" value="Tetracycline Repressor, domain 2"/>
    <property type="match status" value="1"/>
</dbReference>
<protein>
    <recommendedName>
        <fullName evidence="3">HTH tetR-type domain-containing protein</fullName>
    </recommendedName>
</protein>
<dbReference type="EMBL" id="AZDZ01000022">
    <property type="protein sequence ID" value="KRK78658.1"/>
    <property type="molecule type" value="Genomic_DNA"/>
</dbReference>
<comment type="caution">
    <text evidence="4">The sequence shown here is derived from an EMBL/GenBank/DDBJ whole genome shotgun (WGS) entry which is preliminary data.</text>
</comment>
<evidence type="ECO:0000259" key="3">
    <source>
        <dbReference type="PROSITE" id="PS50977"/>
    </source>
</evidence>
<proteinExistence type="predicted"/>
<evidence type="ECO:0000256" key="2">
    <source>
        <dbReference type="PROSITE-ProRule" id="PRU00335"/>
    </source>
</evidence>
<dbReference type="PATRIC" id="fig|1423775.4.peg.2478"/>
<dbReference type="PANTHER" id="PTHR43479:SF11">
    <property type="entry name" value="ACREF_ENVCD OPERON REPRESSOR-RELATED"/>
    <property type="match status" value="1"/>
</dbReference>
<dbReference type="GO" id="GO:0003677">
    <property type="term" value="F:DNA binding"/>
    <property type="evidence" value="ECO:0007669"/>
    <property type="project" value="UniProtKB-UniRule"/>
</dbReference>
<reference evidence="4 5" key="1">
    <citation type="journal article" date="2015" name="Genome Announc.">
        <title>Expanding the biotechnology potential of lactobacilli through comparative genomics of 213 strains and associated genera.</title>
        <authorList>
            <person name="Sun Z."/>
            <person name="Harris H.M."/>
            <person name="McCann A."/>
            <person name="Guo C."/>
            <person name="Argimon S."/>
            <person name="Zhang W."/>
            <person name="Yang X."/>
            <person name="Jeffery I.B."/>
            <person name="Cooney J.C."/>
            <person name="Kagawa T.F."/>
            <person name="Liu W."/>
            <person name="Song Y."/>
            <person name="Salvetti E."/>
            <person name="Wrobel A."/>
            <person name="Rasinkangas P."/>
            <person name="Parkhill J."/>
            <person name="Rea M.C."/>
            <person name="O'Sullivan O."/>
            <person name="Ritari J."/>
            <person name="Douillard F.P."/>
            <person name="Paul Ross R."/>
            <person name="Yang R."/>
            <person name="Briner A.E."/>
            <person name="Felis G.E."/>
            <person name="de Vos W.M."/>
            <person name="Barrangou R."/>
            <person name="Klaenhammer T.R."/>
            <person name="Caufield P.W."/>
            <person name="Cui Y."/>
            <person name="Zhang H."/>
            <person name="O'Toole P.W."/>
        </authorList>
    </citation>
    <scope>NUCLEOTIDE SEQUENCE [LARGE SCALE GENOMIC DNA]</scope>
    <source>
        <strain evidence="4 5">DSM 19682</strain>
    </source>
</reference>
<feature type="DNA-binding region" description="H-T-H motif" evidence="2">
    <location>
        <begin position="24"/>
        <end position="43"/>
    </location>
</feature>
<dbReference type="PRINTS" id="PR00455">
    <property type="entry name" value="HTHTETR"/>
</dbReference>
<evidence type="ECO:0000256" key="1">
    <source>
        <dbReference type="ARBA" id="ARBA00023125"/>
    </source>
</evidence>
<accession>A0A0R1KFM9</accession>
<dbReference type="InterPro" id="IPR050624">
    <property type="entry name" value="HTH-type_Tx_Regulator"/>
</dbReference>
<evidence type="ECO:0000313" key="5">
    <source>
        <dbReference type="Proteomes" id="UP000051248"/>
    </source>
</evidence>
<dbReference type="PROSITE" id="PS01081">
    <property type="entry name" value="HTH_TETR_1"/>
    <property type="match status" value="1"/>
</dbReference>
<dbReference type="InterPro" id="IPR001647">
    <property type="entry name" value="HTH_TetR"/>
</dbReference>
<dbReference type="Proteomes" id="UP000051248">
    <property type="component" value="Unassembled WGS sequence"/>
</dbReference>